<comment type="pathway">
    <text evidence="2 8">Cofactor biosynthesis; ubiquinone biosynthesis.</text>
</comment>
<evidence type="ECO:0000259" key="9">
    <source>
        <dbReference type="Pfam" id="PF08511"/>
    </source>
</evidence>
<dbReference type="EMBL" id="KQ965768">
    <property type="protein sequence ID" value="KXS14543.1"/>
    <property type="molecule type" value="Genomic_DNA"/>
</dbReference>
<name>A0A139ADP7_GONPJ</name>
<gene>
    <name evidence="10" type="ORF">M427DRAFT_338691</name>
</gene>
<dbReference type="PANTHER" id="PTHR21427">
    <property type="entry name" value="UBIQUINONE BIOSYNTHESIS PROTEIN COQ9, MITOCHONDRIAL"/>
    <property type="match status" value="1"/>
</dbReference>
<dbReference type="UniPathway" id="UPA00232"/>
<dbReference type="NCBIfam" id="TIGR02396">
    <property type="entry name" value="diverge_rpsU"/>
    <property type="match status" value="1"/>
</dbReference>
<evidence type="ECO:0000256" key="2">
    <source>
        <dbReference type="ARBA" id="ARBA00004749"/>
    </source>
</evidence>
<sequence>MLTKTNPAVACSRSIRQFTGLRPQSPRVRGSLSAPSARSSVLRCLSSTRPSPSAAAADPSTPATTVHSILDHALSHHVPRLGFTRSALVSSLSDLDLSSSALGMFPRTNYAGREGSPELVEEFWKACKQDLAGEVEADKKGFASNPKVQTVNGRVPSYSVRQWPSTGWDAMSLGERVRAVTLVRLGMTTKVGQHWADAIATMALPHNLPYAVQHLAETADEIWWLAGCRSTDLSWYLRRASLSLALSSSEIHLTQDPSLVAPSETLSSVPFSTTFDFLCGRLDELEWLKDLGEEAGKRIEFGVRSARGVVEAQTGWGRWV</sequence>
<feature type="domain" description="COQ9 C-terminal" evidence="9">
    <location>
        <begin position="209"/>
        <end position="258"/>
    </location>
</feature>
<dbReference type="GO" id="GO:0005743">
    <property type="term" value="C:mitochondrial inner membrane"/>
    <property type="evidence" value="ECO:0007669"/>
    <property type="project" value="TreeGrafter"/>
</dbReference>
<dbReference type="GO" id="GO:0006744">
    <property type="term" value="P:ubiquinone biosynthetic process"/>
    <property type="evidence" value="ECO:0007669"/>
    <property type="project" value="UniProtKB-UniRule"/>
</dbReference>
<keyword evidence="10" id="KW-0830">Ubiquinone</keyword>
<dbReference type="Pfam" id="PF08511">
    <property type="entry name" value="COQ9"/>
    <property type="match status" value="1"/>
</dbReference>
<keyword evidence="6 8" id="KW-0446">Lipid-binding</keyword>
<dbReference type="OrthoDB" id="619536at2759"/>
<evidence type="ECO:0000256" key="3">
    <source>
        <dbReference type="ARBA" id="ARBA00010766"/>
    </source>
</evidence>
<evidence type="ECO:0000256" key="4">
    <source>
        <dbReference type="ARBA" id="ARBA00022688"/>
    </source>
</evidence>
<evidence type="ECO:0000313" key="11">
    <source>
        <dbReference type="Proteomes" id="UP000070544"/>
    </source>
</evidence>
<dbReference type="AlphaFoldDB" id="A0A139ADP7"/>
<evidence type="ECO:0000256" key="5">
    <source>
        <dbReference type="ARBA" id="ARBA00022946"/>
    </source>
</evidence>
<proteinExistence type="inferred from homology"/>
<dbReference type="InterPro" id="IPR012762">
    <property type="entry name" value="Ubiq_biosynth_COQ9"/>
</dbReference>
<comment type="function">
    <text evidence="8">Membrane-associated protein that warps the membrane surface to access and bind aromatic isoprenes with high specificity, including ubiquinone (CoQ) isoprene intermediates and presents them directly to Coq7, therefore facilitating the Coq7-mediated hydroxylase step. Participates in the biosynthesis of coenzyme Q, also named ubiquinone, an essential lipid-soluble electron transporter for aerobic cellular respiration.</text>
</comment>
<dbReference type="Proteomes" id="UP000070544">
    <property type="component" value="Unassembled WGS sequence"/>
</dbReference>
<evidence type="ECO:0000313" key="10">
    <source>
        <dbReference type="EMBL" id="KXS14543.1"/>
    </source>
</evidence>
<keyword evidence="11" id="KW-1185">Reference proteome</keyword>
<accession>A0A139ADP7</accession>
<keyword evidence="7 8" id="KW-0496">Mitochondrion</keyword>
<reference evidence="10 11" key="1">
    <citation type="journal article" date="2015" name="Genome Biol. Evol.">
        <title>Phylogenomic analyses indicate that early fungi evolved digesting cell walls of algal ancestors of land plants.</title>
        <authorList>
            <person name="Chang Y."/>
            <person name="Wang S."/>
            <person name="Sekimoto S."/>
            <person name="Aerts A.L."/>
            <person name="Choi C."/>
            <person name="Clum A."/>
            <person name="LaButti K.M."/>
            <person name="Lindquist E.A."/>
            <person name="Yee Ngan C."/>
            <person name="Ohm R.A."/>
            <person name="Salamov A.A."/>
            <person name="Grigoriev I.V."/>
            <person name="Spatafora J.W."/>
            <person name="Berbee M.L."/>
        </authorList>
    </citation>
    <scope>NUCLEOTIDE SEQUENCE [LARGE SCALE GENOMIC DNA]</scope>
    <source>
        <strain evidence="10 11">JEL478</strain>
    </source>
</reference>
<organism evidence="10 11">
    <name type="scientific">Gonapodya prolifera (strain JEL478)</name>
    <name type="common">Monoblepharis prolifera</name>
    <dbReference type="NCBI Taxonomy" id="1344416"/>
    <lineage>
        <taxon>Eukaryota</taxon>
        <taxon>Fungi</taxon>
        <taxon>Fungi incertae sedis</taxon>
        <taxon>Chytridiomycota</taxon>
        <taxon>Chytridiomycota incertae sedis</taxon>
        <taxon>Monoblepharidomycetes</taxon>
        <taxon>Monoblepharidales</taxon>
        <taxon>Gonapodyaceae</taxon>
        <taxon>Gonapodya</taxon>
    </lineage>
</organism>
<comment type="subcellular location">
    <subcellularLocation>
        <location evidence="1 8">Mitochondrion</location>
    </subcellularLocation>
</comment>
<keyword evidence="5" id="KW-0809">Transit peptide</keyword>
<dbReference type="PANTHER" id="PTHR21427:SF19">
    <property type="entry name" value="UBIQUINONE BIOSYNTHESIS PROTEIN COQ9, MITOCHONDRIAL"/>
    <property type="match status" value="1"/>
</dbReference>
<evidence type="ECO:0000256" key="6">
    <source>
        <dbReference type="ARBA" id="ARBA00023121"/>
    </source>
</evidence>
<protein>
    <recommendedName>
        <fullName evidence="8">Ubiquinone biosynthesis protein</fullName>
    </recommendedName>
</protein>
<dbReference type="STRING" id="1344416.A0A139ADP7"/>
<keyword evidence="4 8" id="KW-0831">Ubiquinone biosynthesis</keyword>
<evidence type="ECO:0000256" key="8">
    <source>
        <dbReference type="RuleBase" id="RU366063"/>
    </source>
</evidence>
<comment type="similarity">
    <text evidence="3 8">Belongs to the COQ9 family.</text>
</comment>
<evidence type="ECO:0000256" key="7">
    <source>
        <dbReference type="ARBA" id="ARBA00023128"/>
    </source>
</evidence>
<evidence type="ECO:0000256" key="1">
    <source>
        <dbReference type="ARBA" id="ARBA00004173"/>
    </source>
</evidence>
<dbReference type="GO" id="GO:0008289">
    <property type="term" value="F:lipid binding"/>
    <property type="evidence" value="ECO:0007669"/>
    <property type="project" value="UniProtKB-UniRule"/>
</dbReference>
<dbReference type="InterPro" id="IPR013718">
    <property type="entry name" value="COQ9_C"/>
</dbReference>